<keyword evidence="1" id="KW-0472">Membrane</keyword>
<reference evidence="2 3" key="1">
    <citation type="journal article" date="2022" name="Microbiol. Resour. Announc.">
        <title>Complete Genome Sequence of the Hyperthermophilic and Acidophilic Archaeon Saccharolobus caldissimus Strain HS-3T.</title>
        <authorList>
            <person name="Sakai H.D."/>
            <person name="Kurosawa N."/>
        </authorList>
    </citation>
    <scope>NUCLEOTIDE SEQUENCE [LARGE SCALE GENOMIC DNA]</scope>
    <source>
        <strain evidence="2 3">JCM32116</strain>
    </source>
</reference>
<keyword evidence="1" id="KW-1133">Transmembrane helix</keyword>
<proteinExistence type="predicted"/>
<protein>
    <submittedName>
        <fullName evidence="2">Uncharacterized protein</fullName>
    </submittedName>
</protein>
<keyword evidence="1" id="KW-0812">Transmembrane</keyword>
<dbReference type="KEGG" id="scas:SACC_32790"/>
<accession>A0AAQ4CWT1</accession>
<gene>
    <name evidence="2" type="ORF">SACC_32790</name>
</gene>
<feature type="transmembrane region" description="Helical" evidence="1">
    <location>
        <begin position="108"/>
        <end position="129"/>
    </location>
</feature>
<name>A0AAQ4CWT1_9CREN</name>
<feature type="transmembrane region" description="Helical" evidence="1">
    <location>
        <begin position="403"/>
        <end position="435"/>
    </location>
</feature>
<dbReference type="GeneID" id="68868006"/>
<dbReference type="RefSeq" id="WP_229571000.1">
    <property type="nucleotide sequence ID" value="NZ_AP025226.1"/>
</dbReference>
<feature type="transmembrane region" description="Helical" evidence="1">
    <location>
        <begin position="236"/>
        <end position="252"/>
    </location>
</feature>
<feature type="transmembrane region" description="Helical" evidence="1">
    <location>
        <begin position="16"/>
        <end position="35"/>
    </location>
</feature>
<feature type="transmembrane region" description="Helical" evidence="1">
    <location>
        <begin position="259"/>
        <end position="276"/>
    </location>
</feature>
<feature type="transmembrane region" description="Helical" evidence="1">
    <location>
        <begin position="372"/>
        <end position="391"/>
    </location>
</feature>
<feature type="transmembrane region" description="Helical" evidence="1">
    <location>
        <begin position="441"/>
        <end position="466"/>
    </location>
</feature>
<feature type="transmembrane region" description="Helical" evidence="1">
    <location>
        <begin position="336"/>
        <end position="357"/>
    </location>
</feature>
<dbReference type="Proteomes" id="UP001319921">
    <property type="component" value="Chromosome"/>
</dbReference>
<evidence type="ECO:0000256" key="1">
    <source>
        <dbReference type="SAM" id="Phobius"/>
    </source>
</evidence>
<feature type="transmembrane region" description="Helical" evidence="1">
    <location>
        <begin position="80"/>
        <end position="101"/>
    </location>
</feature>
<dbReference type="EMBL" id="AP025226">
    <property type="protein sequence ID" value="BDC00263.1"/>
    <property type="molecule type" value="Genomic_DNA"/>
</dbReference>
<sequence length="726" mass="78824">MVDITIINAIIDYLDYAAWLVVILGIIISAVLFALGKLREGSKKFTYVLLAAFVLAFAFTILENALGGPVIYNNIPGYQYISYLAYVGAAVSIIATAILLVKGDLREAATYFIAAALIIWAVNYAPAVFSSSPTSSSTFGTIILSTNPPSGNSPLTFTLQGYVIPSPNQTETVNVYALNMSNNYAVNLTSTTVNTNGEFTVTEIINQPGQWEIIAYIPGTGIYGSTAVSVTPSPNFGWNFIAAGFYALLRFFESLVSNIIHIFNLPFMYAIMMPVYPLNGGNDFGIGQTIYQMYQYAEGIAFGVLGIFLIGNILYRLWNGVEEGISRIIIGVSKDVITVAFIIVAAPYLYDVFAAIVNEVAGALINYGNPGVLLAEAIAVITSGMGLGYFVPELANFGADLMFSIFLAFALFIIRFLAIAAILVAIPILAVLWLFPPFRGIARFFFDIFLALGVSGIIAAALLALLGKLATNSFLAIPIGLASPVIFGFLPMLLSFTGVSGLMTQGGFFPFRRGSAGSQSNQQKSSSVGGVVAGVAITQTVGQTKLRSPRQINTNVSNPPSAPLPIIERLRNRRTITATSNPRDNVKFADQLKGMKMEADYVNVVPQEKLKQYGKEMEWIANTAPPIPGIHEEIKKYGENRARELGIAPEQRGRVVRYRETIGHAMKEAVKENFKAGGIVFAQKFGQKMDDWLNAHGISIRPFEAVENKVKEVRLRKGNKVPKQTR</sequence>
<evidence type="ECO:0000313" key="3">
    <source>
        <dbReference type="Proteomes" id="UP001319921"/>
    </source>
</evidence>
<organism evidence="2 3">
    <name type="scientific">Saccharolobus caldissimus</name>
    <dbReference type="NCBI Taxonomy" id="1702097"/>
    <lineage>
        <taxon>Archaea</taxon>
        <taxon>Thermoproteota</taxon>
        <taxon>Thermoprotei</taxon>
        <taxon>Sulfolobales</taxon>
        <taxon>Sulfolobaceae</taxon>
        <taxon>Saccharolobus</taxon>
    </lineage>
</organism>
<dbReference type="AlphaFoldDB" id="A0AAQ4CWT1"/>
<keyword evidence="3" id="KW-1185">Reference proteome</keyword>
<feature type="transmembrane region" description="Helical" evidence="1">
    <location>
        <begin position="296"/>
        <end position="315"/>
    </location>
</feature>
<feature type="transmembrane region" description="Helical" evidence="1">
    <location>
        <begin position="47"/>
        <end position="68"/>
    </location>
</feature>
<feature type="transmembrane region" description="Helical" evidence="1">
    <location>
        <begin position="473"/>
        <end position="494"/>
    </location>
</feature>
<evidence type="ECO:0000313" key="2">
    <source>
        <dbReference type="EMBL" id="BDC00263.1"/>
    </source>
</evidence>